<dbReference type="GO" id="GO:0000175">
    <property type="term" value="F:3'-5'-RNA exonuclease activity"/>
    <property type="evidence" value="ECO:0007669"/>
    <property type="project" value="InterPro"/>
</dbReference>
<dbReference type="GO" id="GO:0071040">
    <property type="term" value="P:nuclear polyadenylation-dependent antisense transcript catabolic process"/>
    <property type="evidence" value="ECO:0007669"/>
    <property type="project" value="TreeGrafter"/>
</dbReference>
<dbReference type="InterPro" id="IPR045092">
    <property type="entry name" value="Rrp6-like"/>
</dbReference>
<dbReference type="GO" id="GO:0071038">
    <property type="term" value="P:TRAMP-dependent tRNA surveillance pathway"/>
    <property type="evidence" value="ECO:0007669"/>
    <property type="project" value="TreeGrafter"/>
</dbReference>
<proteinExistence type="predicted"/>
<dbReference type="GO" id="GO:0000176">
    <property type="term" value="C:nuclear exosome (RNase complex)"/>
    <property type="evidence" value="ECO:0007669"/>
    <property type="project" value="TreeGrafter"/>
</dbReference>
<dbReference type="SUPFAM" id="SSF53098">
    <property type="entry name" value="Ribonuclease H-like"/>
    <property type="match status" value="1"/>
</dbReference>
<accession>A0A183EBF5</accession>
<dbReference type="InterPro" id="IPR002562">
    <property type="entry name" value="3'-5'_exonuclease_dom"/>
</dbReference>
<dbReference type="Pfam" id="PF01612">
    <property type="entry name" value="DNA_pol_A_exo1"/>
    <property type="match status" value="1"/>
</dbReference>
<dbReference type="GO" id="GO:0071044">
    <property type="term" value="P:histone mRNA catabolic process"/>
    <property type="evidence" value="ECO:0007669"/>
    <property type="project" value="TreeGrafter"/>
</dbReference>
<dbReference type="InterPro" id="IPR036397">
    <property type="entry name" value="RNaseH_sf"/>
</dbReference>
<dbReference type="GO" id="GO:0003727">
    <property type="term" value="F:single-stranded RNA binding"/>
    <property type="evidence" value="ECO:0007669"/>
    <property type="project" value="TreeGrafter"/>
</dbReference>
<organism evidence="2">
    <name type="scientific">Gongylonema pulchrum</name>
    <dbReference type="NCBI Taxonomy" id="637853"/>
    <lineage>
        <taxon>Eukaryota</taxon>
        <taxon>Metazoa</taxon>
        <taxon>Ecdysozoa</taxon>
        <taxon>Nematoda</taxon>
        <taxon>Chromadorea</taxon>
        <taxon>Rhabditida</taxon>
        <taxon>Spirurina</taxon>
        <taxon>Spiruromorpha</taxon>
        <taxon>Spiruroidea</taxon>
        <taxon>Gongylonematidae</taxon>
        <taxon>Gongylonema</taxon>
    </lineage>
</organism>
<feature type="domain" description="3'-5' exonuclease" evidence="1">
    <location>
        <begin position="4"/>
        <end position="111"/>
    </location>
</feature>
<protein>
    <submittedName>
        <fullName evidence="2">3'-5' exonuclease domain-containing protein</fullName>
    </submittedName>
</protein>
<dbReference type="GO" id="GO:0071039">
    <property type="term" value="P:nuclear polyadenylation-dependent CUT catabolic process"/>
    <property type="evidence" value="ECO:0007669"/>
    <property type="project" value="TreeGrafter"/>
</dbReference>
<dbReference type="GO" id="GO:0071051">
    <property type="term" value="P:poly(A)-dependent snoRNA 3'-end processing"/>
    <property type="evidence" value="ECO:0007669"/>
    <property type="project" value="TreeGrafter"/>
</dbReference>
<evidence type="ECO:0000313" key="2">
    <source>
        <dbReference type="WBParaSite" id="GPUH_0001832101-mRNA-1"/>
    </source>
</evidence>
<dbReference type="GO" id="GO:0071035">
    <property type="term" value="P:nuclear polyadenylation-dependent rRNA catabolic process"/>
    <property type="evidence" value="ECO:0007669"/>
    <property type="project" value="TreeGrafter"/>
</dbReference>
<name>A0A183EBF5_9BILA</name>
<dbReference type="Gene3D" id="3.30.420.10">
    <property type="entry name" value="Ribonuclease H-like superfamily/Ribonuclease H"/>
    <property type="match status" value="1"/>
</dbReference>
<dbReference type="PANTHER" id="PTHR12124:SF47">
    <property type="entry name" value="EXOSOME COMPONENT 10"/>
    <property type="match status" value="1"/>
</dbReference>
<dbReference type="GO" id="GO:0000467">
    <property type="term" value="P:exonucleolytic trimming to generate mature 3'-end of 5.8S rRNA from tricistronic rRNA transcript (SSU-rRNA, 5.8S rRNA, LSU-rRNA)"/>
    <property type="evidence" value="ECO:0007669"/>
    <property type="project" value="InterPro"/>
</dbReference>
<evidence type="ECO:0000259" key="1">
    <source>
        <dbReference type="Pfam" id="PF01612"/>
    </source>
</evidence>
<dbReference type="GO" id="GO:0071037">
    <property type="term" value="P:nuclear polyadenylation-dependent snRNA catabolic process"/>
    <property type="evidence" value="ECO:0007669"/>
    <property type="project" value="TreeGrafter"/>
</dbReference>
<dbReference type="AlphaFoldDB" id="A0A183EBF5"/>
<reference evidence="2" key="1">
    <citation type="submission" date="2016-06" db="UniProtKB">
        <authorList>
            <consortium name="WormBaseParasite"/>
        </authorList>
    </citation>
    <scope>IDENTIFICATION</scope>
</reference>
<dbReference type="PANTHER" id="PTHR12124">
    <property type="entry name" value="POLYMYOSITIS/SCLERODERMA AUTOANTIGEN-RELATED"/>
    <property type="match status" value="1"/>
</dbReference>
<sequence length="112" mass="13461">LRSFLGLTCLMQISTRDRDYIIDPFPLWNEMHILNEPFTDPNILKVFHGADNDIIWLQRDFGIYVVNMFDTQRAMKALDFSKFSYQYLVQACCNRTLDKKLQKADWRLRFLF</sequence>
<dbReference type="InterPro" id="IPR012337">
    <property type="entry name" value="RNaseH-like_sf"/>
</dbReference>
<dbReference type="GO" id="GO:0071036">
    <property type="term" value="P:nuclear polyadenylation-dependent snoRNA catabolic process"/>
    <property type="evidence" value="ECO:0007669"/>
    <property type="project" value="TreeGrafter"/>
</dbReference>
<dbReference type="WBParaSite" id="GPUH_0001832101-mRNA-1">
    <property type="protein sequence ID" value="GPUH_0001832101-mRNA-1"/>
    <property type="gene ID" value="GPUH_0001832101"/>
</dbReference>
<dbReference type="GO" id="GO:0005730">
    <property type="term" value="C:nucleolus"/>
    <property type="evidence" value="ECO:0007669"/>
    <property type="project" value="TreeGrafter"/>
</dbReference>